<dbReference type="EMBL" id="QHJQ01000006">
    <property type="protein sequence ID" value="PXA03905.1"/>
    <property type="molecule type" value="Genomic_DNA"/>
</dbReference>
<reference evidence="1 2" key="1">
    <citation type="submission" date="2018-05" db="EMBL/GenBank/DDBJ databases">
        <title>Coraliomargarita sinensis sp. nov., isolated from a marine solar saltern.</title>
        <authorList>
            <person name="Zhou L.Y."/>
        </authorList>
    </citation>
    <scope>NUCLEOTIDE SEQUENCE [LARGE SCALE GENOMIC DNA]</scope>
    <source>
        <strain evidence="1 2">WN38</strain>
    </source>
</reference>
<evidence type="ECO:0008006" key="3">
    <source>
        <dbReference type="Google" id="ProtNLM"/>
    </source>
</evidence>
<gene>
    <name evidence="1" type="ORF">DDZ13_09705</name>
</gene>
<name>A0A317ZEM9_9BACT</name>
<accession>A0A317ZEM9</accession>
<protein>
    <recommendedName>
        <fullName evidence="3">Cthe-2314-like HEPN domain-containing protein</fullName>
    </recommendedName>
</protein>
<evidence type="ECO:0000313" key="1">
    <source>
        <dbReference type="EMBL" id="PXA03905.1"/>
    </source>
</evidence>
<dbReference type="AlphaFoldDB" id="A0A317ZEM9"/>
<dbReference type="InParanoid" id="A0A317ZEM9"/>
<dbReference type="RefSeq" id="WP_110131261.1">
    <property type="nucleotide sequence ID" value="NZ_QHJQ01000006.1"/>
</dbReference>
<keyword evidence="2" id="KW-1185">Reference proteome</keyword>
<dbReference type="OrthoDB" id="7107829at2"/>
<organism evidence="1 2">
    <name type="scientific">Coraliomargarita sinensis</name>
    <dbReference type="NCBI Taxonomy" id="2174842"/>
    <lineage>
        <taxon>Bacteria</taxon>
        <taxon>Pseudomonadati</taxon>
        <taxon>Verrucomicrobiota</taxon>
        <taxon>Opitutia</taxon>
        <taxon>Puniceicoccales</taxon>
        <taxon>Coraliomargaritaceae</taxon>
        <taxon>Coraliomargarita</taxon>
    </lineage>
</organism>
<comment type="caution">
    <text evidence="1">The sequence shown here is derived from an EMBL/GenBank/DDBJ whole genome shotgun (WGS) entry which is preliminary data.</text>
</comment>
<proteinExistence type="predicted"/>
<sequence length="288" mass="33454">MNETFLLKFVPEQWTPLERFAAFAADTYKDRHVSEGLAAITDHLEKYKVIAGLADDLIPTMHEDRKELKEKGYSSSRRSRQIAALCEVLVCELYSAIDGLRDTLYGIFRDVQSIQKSSNEKLFKRAKERKYGSGFPEWLNEVLAIAFDEWFQDLKELRTELTHGQVGNCSLSEDFKTIRYMNTGLGDDHRAFVIDDFIQKISGYDKNVRLLFDSIFEGLYPSLRKIPRLQICGMYKARWYGRKVAPEENLSFKHGACVSWDWFEEKEGLMCPLASKCVAYTRKEKMEF</sequence>
<evidence type="ECO:0000313" key="2">
    <source>
        <dbReference type="Proteomes" id="UP000247099"/>
    </source>
</evidence>
<dbReference type="Proteomes" id="UP000247099">
    <property type="component" value="Unassembled WGS sequence"/>
</dbReference>